<keyword evidence="6" id="KW-1185">Reference proteome</keyword>
<dbReference type="SUPFAM" id="SSF46894">
    <property type="entry name" value="C-terminal effector domain of the bipartite response regulators"/>
    <property type="match status" value="1"/>
</dbReference>
<dbReference type="PANTHER" id="PTHR44688:SF16">
    <property type="entry name" value="DNA-BINDING TRANSCRIPTIONAL ACTIVATOR DEVR_DOSR"/>
    <property type="match status" value="1"/>
</dbReference>
<name>A0A1H1LH86_9GAMM</name>
<sequence>MASPIPLYPGKSFRPPLPADHLPRPRLVQLLGDSALRRLILISAPAGFGKSTLAAEYCEQLPDRWRSVWLALDPRDASAGQFLRTLISGLQSVLPRLGEQQLTLLEQTHSQQPLDLESVTRALLASLAERCEATGRNAPERVVLVLDDYHLVQSQQCDRLCALLLEGLPGSFQLMLTSRKKPGWHLARLRLGNQVLELGEDHLRLGNESAAEFLRRAGVTEPDPEWARHILQRNEGWFAGLRLMAIAAEQAAGALRPLTLPKTPGPLINEYLLEEVVLRQPQQVQTFLQDAAWLDRFSAELCDSVRDSEDSAAILEHLASHRVFLVPLDPEGHWYRFHHLFSDVLRNRGAAADPKRQLRIHRRACQWFAAQGLIAEAIEHALAAERPDEAASLVQALPLDQLLAEQPVAKLLRWKAELPTVLQASSERLVLVHAWTLALACQLEDAELMLDRLSAFLPQPDAHRQEQLLALALTLKGYLARQAGKLEEAFSCLGQALDSLTDDASGSRLIAMLTLAEIDLAERRIDDARGRVRDAIALAQRTGSPLFEAQAQLMRARLQQARGLVERARGTVQAQLALIDAGDHAEDLSIRARLTMYEGYLAGLQGEREQALATLDVGIAEARRCRDIHVLLGYCMKASLLGRQRDTLGEGFDTLTEAERLMHMWDIPPVLHLGWLTVLKCDLWMSTDRRELADQWLPRLRQTYCGPAPAAPPPFYHALAAYIELVNARLLWLRGDQAGCEHALRALLATLQRAGEGLQLIIVQVHLARLLFHTNREVEAGALLRAALDMAAAQRIVDPFLSLVRQSPPGLHSALADAPASTLRDDLLAMLPAIAGPTGKPVAATLREPLSTRELDVLRCIAQGYSNQQISEALYISLHTVKSHARRINNKLGVARRTQAVAQAKALGLLG</sequence>
<dbReference type="InterPro" id="IPR011990">
    <property type="entry name" value="TPR-like_helical_dom_sf"/>
</dbReference>
<evidence type="ECO:0000256" key="2">
    <source>
        <dbReference type="ARBA" id="ARBA00023125"/>
    </source>
</evidence>
<dbReference type="InterPro" id="IPR041664">
    <property type="entry name" value="AAA_16"/>
</dbReference>
<dbReference type="GO" id="GO:0006355">
    <property type="term" value="P:regulation of DNA-templated transcription"/>
    <property type="evidence" value="ECO:0007669"/>
    <property type="project" value="InterPro"/>
</dbReference>
<keyword evidence="1" id="KW-0805">Transcription regulation</keyword>
<dbReference type="PRINTS" id="PR00038">
    <property type="entry name" value="HTHLUXR"/>
</dbReference>
<dbReference type="InterPro" id="IPR000792">
    <property type="entry name" value="Tscrpt_reg_LuxR_C"/>
</dbReference>
<dbReference type="SMART" id="SM00421">
    <property type="entry name" value="HTH_LUXR"/>
    <property type="match status" value="1"/>
</dbReference>
<protein>
    <submittedName>
        <fullName evidence="5">Transcriptional regulator, LuxR family</fullName>
    </submittedName>
</protein>
<evidence type="ECO:0000313" key="6">
    <source>
        <dbReference type="Proteomes" id="UP000243207"/>
    </source>
</evidence>
<dbReference type="AlphaFoldDB" id="A0A1H1LH86"/>
<gene>
    <name evidence="5" type="ORF">SAMN05216421_0181</name>
</gene>
<dbReference type="Gene3D" id="1.10.10.10">
    <property type="entry name" value="Winged helix-like DNA-binding domain superfamily/Winged helix DNA-binding domain"/>
    <property type="match status" value="1"/>
</dbReference>
<dbReference type="Pfam" id="PF13191">
    <property type="entry name" value="AAA_16"/>
    <property type="match status" value="1"/>
</dbReference>
<dbReference type="InterPro" id="IPR027417">
    <property type="entry name" value="P-loop_NTPase"/>
</dbReference>
<reference evidence="6" key="1">
    <citation type="submission" date="2016-10" db="EMBL/GenBank/DDBJ databases">
        <authorList>
            <person name="Varghese N."/>
            <person name="Submissions S."/>
        </authorList>
    </citation>
    <scope>NUCLEOTIDE SEQUENCE [LARGE SCALE GENOMIC DNA]</scope>
    <source>
        <strain evidence="6">NRRL B-51270</strain>
    </source>
</reference>
<dbReference type="EMBL" id="LT629736">
    <property type="protein sequence ID" value="SDR73893.1"/>
    <property type="molecule type" value="Genomic_DNA"/>
</dbReference>
<dbReference type="Gene3D" id="1.25.40.10">
    <property type="entry name" value="Tetratricopeptide repeat domain"/>
    <property type="match status" value="1"/>
</dbReference>
<dbReference type="Gene3D" id="3.40.50.300">
    <property type="entry name" value="P-loop containing nucleotide triphosphate hydrolases"/>
    <property type="match status" value="1"/>
</dbReference>
<dbReference type="SMART" id="SM00382">
    <property type="entry name" value="AAA"/>
    <property type="match status" value="1"/>
</dbReference>
<dbReference type="PANTHER" id="PTHR44688">
    <property type="entry name" value="DNA-BINDING TRANSCRIPTIONAL ACTIVATOR DEVR_DOSR"/>
    <property type="match status" value="1"/>
</dbReference>
<dbReference type="CDD" id="cd06170">
    <property type="entry name" value="LuxR_C_like"/>
    <property type="match status" value="1"/>
</dbReference>
<dbReference type="GO" id="GO:0003677">
    <property type="term" value="F:DNA binding"/>
    <property type="evidence" value="ECO:0007669"/>
    <property type="project" value="UniProtKB-KW"/>
</dbReference>
<accession>A0A1H1LH86</accession>
<dbReference type="PROSITE" id="PS50043">
    <property type="entry name" value="HTH_LUXR_2"/>
    <property type="match status" value="1"/>
</dbReference>
<dbReference type="RefSeq" id="WP_093391362.1">
    <property type="nucleotide sequence ID" value="NZ_LT629736.1"/>
</dbReference>
<keyword evidence="3" id="KW-0804">Transcription</keyword>
<dbReference type="InterPro" id="IPR036388">
    <property type="entry name" value="WH-like_DNA-bd_sf"/>
</dbReference>
<dbReference type="Proteomes" id="UP000243207">
    <property type="component" value="Chromosome I"/>
</dbReference>
<dbReference type="SUPFAM" id="SSF52540">
    <property type="entry name" value="P-loop containing nucleoside triphosphate hydrolases"/>
    <property type="match status" value="1"/>
</dbReference>
<feature type="domain" description="HTH luxR-type" evidence="4">
    <location>
        <begin position="843"/>
        <end position="908"/>
    </location>
</feature>
<evidence type="ECO:0000256" key="1">
    <source>
        <dbReference type="ARBA" id="ARBA00023015"/>
    </source>
</evidence>
<proteinExistence type="predicted"/>
<dbReference type="Pfam" id="PF25873">
    <property type="entry name" value="WHD_MalT"/>
    <property type="match status" value="1"/>
</dbReference>
<dbReference type="InterPro" id="IPR003593">
    <property type="entry name" value="AAA+_ATPase"/>
</dbReference>
<organism evidence="5 6">
    <name type="scientific">Halopseudomonas xinjiangensis</name>
    <dbReference type="NCBI Taxonomy" id="487184"/>
    <lineage>
        <taxon>Bacteria</taxon>
        <taxon>Pseudomonadati</taxon>
        <taxon>Pseudomonadota</taxon>
        <taxon>Gammaproteobacteria</taxon>
        <taxon>Pseudomonadales</taxon>
        <taxon>Pseudomonadaceae</taxon>
        <taxon>Halopseudomonas</taxon>
    </lineage>
</organism>
<dbReference type="STRING" id="487184.SAMN05216421_0181"/>
<evidence type="ECO:0000313" key="5">
    <source>
        <dbReference type="EMBL" id="SDR73893.1"/>
    </source>
</evidence>
<dbReference type="OrthoDB" id="1123107at2"/>
<dbReference type="Pfam" id="PF00196">
    <property type="entry name" value="GerE"/>
    <property type="match status" value="1"/>
</dbReference>
<keyword evidence="2" id="KW-0238">DNA-binding</keyword>
<evidence type="ECO:0000259" key="4">
    <source>
        <dbReference type="PROSITE" id="PS50043"/>
    </source>
</evidence>
<dbReference type="SUPFAM" id="SSF48452">
    <property type="entry name" value="TPR-like"/>
    <property type="match status" value="1"/>
</dbReference>
<evidence type="ECO:0000256" key="3">
    <source>
        <dbReference type="ARBA" id="ARBA00023163"/>
    </source>
</evidence>
<dbReference type="PROSITE" id="PS00622">
    <property type="entry name" value="HTH_LUXR_1"/>
    <property type="match status" value="1"/>
</dbReference>
<dbReference type="InterPro" id="IPR059106">
    <property type="entry name" value="WHD_MalT"/>
</dbReference>
<dbReference type="InterPro" id="IPR016032">
    <property type="entry name" value="Sig_transdc_resp-reg_C-effctor"/>
</dbReference>